<name>A0A0C3QIA1_9AGAM</name>
<organism evidence="3 4">
    <name type="scientific">Tulasnella calospora MUT 4182</name>
    <dbReference type="NCBI Taxonomy" id="1051891"/>
    <lineage>
        <taxon>Eukaryota</taxon>
        <taxon>Fungi</taxon>
        <taxon>Dikarya</taxon>
        <taxon>Basidiomycota</taxon>
        <taxon>Agaricomycotina</taxon>
        <taxon>Agaricomycetes</taxon>
        <taxon>Cantharellales</taxon>
        <taxon>Tulasnellaceae</taxon>
        <taxon>Tulasnella</taxon>
    </lineage>
</organism>
<keyword evidence="4" id="KW-1185">Reference proteome</keyword>
<keyword evidence="1" id="KW-0472">Membrane</keyword>
<dbReference type="HOGENOM" id="CLU_016402_1_0_1"/>
<accession>A0A0C3QIA1</accession>
<dbReference type="InterPro" id="IPR045338">
    <property type="entry name" value="DUF6535"/>
</dbReference>
<proteinExistence type="predicted"/>
<dbReference type="AlphaFoldDB" id="A0A0C3QIA1"/>
<gene>
    <name evidence="3" type="ORF">M407DRAFT_25023</name>
</gene>
<feature type="transmembrane region" description="Helical" evidence="1">
    <location>
        <begin position="126"/>
        <end position="148"/>
    </location>
</feature>
<dbReference type="OrthoDB" id="3185525at2759"/>
<keyword evidence="1" id="KW-1133">Transmembrane helix</keyword>
<keyword evidence="1" id="KW-0812">Transmembrane</keyword>
<dbReference type="Pfam" id="PF20153">
    <property type="entry name" value="DUF6535"/>
    <property type="match status" value="1"/>
</dbReference>
<dbReference type="Proteomes" id="UP000054248">
    <property type="component" value="Unassembled WGS sequence"/>
</dbReference>
<evidence type="ECO:0000259" key="2">
    <source>
        <dbReference type="Pfam" id="PF20153"/>
    </source>
</evidence>
<dbReference type="STRING" id="1051891.A0A0C3QIA1"/>
<feature type="domain" description="DUF6535" evidence="2">
    <location>
        <begin position="33"/>
        <end position="210"/>
    </location>
</feature>
<feature type="transmembrane region" description="Helical" evidence="1">
    <location>
        <begin position="225"/>
        <end position="249"/>
    </location>
</feature>
<dbReference type="EMBL" id="KN823038">
    <property type="protein sequence ID" value="KIO25649.1"/>
    <property type="molecule type" value="Genomic_DNA"/>
</dbReference>
<evidence type="ECO:0000313" key="3">
    <source>
        <dbReference type="EMBL" id="KIO25649.1"/>
    </source>
</evidence>
<feature type="transmembrane region" description="Helical" evidence="1">
    <location>
        <begin position="95"/>
        <end position="114"/>
    </location>
</feature>
<feature type="transmembrane region" description="Helical" evidence="1">
    <location>
        <begin position="55"/>
        <end position="75"/>
    </location>
</feature>
<feature type="transmembrane region" description="Helical" evidence="1">
    <location>
        <begin position="194"/>
        <end position="213"/>
    </location>
</feature>
<reference evidence="3 4" key="1">
    <citation type="submission" date="2014-04" db="EMBL/GenBank/DDBJ databases">
        <authorList>
            <consortium name="DOE Joint Genome Institute"/>
            <person name="Kuo A."/>
            <person name="Girlanda M."/>
            <person name="Perotto S."/>
            <person name="Kohler A."/>
            <person name="Nagy L.G."/>
            <person name="Floudas D."/>
            <person name="Copeland A."/>
            <person name="Barry K.W."/>
            <person name="Cichocki N."/>
            <person name="Veneault-Fourrey C."/>
            <person name="LaButti K."/>
            <person name="Lindquist E.A."/>
            <person name="Lipzen A."/>
            <person name="Lundell T."/>
            <person name="Morin E."/>
            <person name="Murat C."/>
            <person name="Sun H."/>
            <person name="Tunlid A."/>
            <person name="Henrissat B."/>
            <person name="Grigoriev I.V."/>
            <person name="Hibbett D.S."/>
            <person name="Martin F."/>
            <person name="Nordberg H.P."/>
            <person name="Cantor M.N."/>
            <person name="Hua S.X."/>
        </authorList>
    </citation>
    <scope>NUCLEOTIDE SEQUENCE [LARGE SCALE GENOMIC DNA]</scope>
    <source>
        <strain evidence="3 4">MUT 4182</strain>
    </source>
</reference>
<reference evidence="4" key="2">
    <citation type="submission" date="2015-01" db="EMBL/GenBank/DDBJ databases">
        <title>Evolutionary Origins and Diversification of the Mycorrhizal Mutualists.</title>
        <authorList>
            <consortium name="DOE Joint Genome Institute"/>
            <consortium name="Mycorrhizal Genomics Consortium"/>
            <person name="Kohler A."/>
            <person name="Kuo A."/>
            <person name="Nagy L.G."/>
            <person name="Floudas D."/>
            <person name="Copeland A."/>
            <person name="Barry K.W."/>
            <person name="Cichocki N."/>
            <person name="Veneault-Fourrey C."/>
            <person name="LaButti K."/>
            <person name="Lindquist E.A."/>
            <person name="Lipzen A."/>
            <person name="Lundell T."/>
            <person name="Morin E."/>
            <person name="Murat C."/>
            <person name="Riley R."/>
            <person name="Ohm R."/>
            <person name="Sun H."/>
            <person name="Tunlid A."/>
            <person name="Henrissat B."/>
            <person name="Grigoriev I.V."/>
            <person name="Hibbett D.S."/>
            <person name="Martin F."/>
        </authorList>
    </citation>
    <scope>NUCLEOTIDE SEQUENCE [LARGE SCALE GENOMIC DNA]</scope>
    <source>
        <strain evidence="4">MUT 4182</strain>
    </source>
</reference>
<protein>
    <recommendedName>
        <fullName evidence="2">DUF6535 domain-containing protein</fullName>
    </recommendedName>
</protein>
<evidence type="ECO:0000256" key="1">
    <source>
        <dbReference type="SAM" id="Phobius"/>
    </source>
</evidence>
<evidence type="ECO:0000313" key="4">
    <source>
        <dbReference type="Proteomes" id="UP000054248"/>
    </source>
</evidence>
<sequence length="832" mass="94399">MSSDIPVTLNAQSFRIPDPPEELGLDGGKFHRAYDALADEIDEDMTKSLKEQLDGMLIFAGLFAGINSTFLSFTLPLLSPNLCDDTNALLAQNNAILWQLATGVNSTILINSALPSSTFSPSRDIFAVNILFASSLAFAIISSFLAVLGRQWLVYYRKRSGGGPDRQRWEQMKRFLGAQRWRLELILDDVLPSLLQSGLIIFCVALIIYLRVLSPPISTLIEIPVYLGLSIFIGSALCTLWDAFCPFQSPLSHLLSWGVHSIPSMSKSVGAAIVSSFSSLLSSISRLFTIAELERQIQTIRRSSPISDTTDASSRCSDTPTGARLESLKKLMRAVSPRRWLQFLTKGREEESLESLQIVAIQRAICASDDLVTLLCATGNILGISSATQMEELWSDPLFQERFFDQFRHSYTRVSQLRGRNQVNMAAAARRLYCAAAAHSMLIRDVNWWSFQDLVLLVYGLHETEILIPGDELSDSPTCLLRSTLVFQIFQFYTYPPPDDTIKKFCNSLALYSRHLEREDWRLFCVVSWIVSNLRILKGIANCSMGSLRNAYRGNVDDVIRTLKKAFEVLVGPECRDFADCDTILINMLRCLNRIVAVDREQSPISTEHKFSLVACYEPVLRSLRLPEGARRLVRKLQLNLAHAWEQEYIVWGAARDIPASVPSMLVQHLTLFRTIYQANSSFAHHEYIDLLRVFHPPVHRLFSHGPELWLHTLQASGERTALRNIFNDFTLDLDNVSRRIQNKAHKVRDPDGRWCHWQEEWPLMRAAYFFVPDPPESEWYQYEVFLHALSRCSAMTDEGTLSLLLYIYSFPLSVVQSYIVFTEVPLKVRVD</sequence>